<evidence type="ECO:0000259" key="7">
    <source>
        <dbReference type="Pfam" id="PF00148"/>
    </source>
</evidence>
<dbReference type="InterPro" id="IPR000510">
    <property type="entry name" value="Nase/OxRdtase_comp1"/>
</dbReference>
<dbReference type="Proteomes" id="UP000243778">
    <property type="component" value="Unassembled WGS sequence"/>
</dbReference>
<evidence type="ECO:0000313" key="9">
    <source>
        <dbReference type="Proteomes" id="UP000243778"/>
    </source>
</evidence>
<keyword evidence="9" id="KW-1185">Reference proteome</keyword>
<organism evidence="8 9">
    <name type="scientific">Pseudomonas kuykendallii</name>
    <dbReference type="NCBI Taxonomy" id="1007099"/>
    <lineage>
        <taxon>Bacteria</taxon>
        <taxon>Pseudomonadati</taxon>
        <taxon>Pseudomonadota</taxon>
        <taxon>Gammaproteobacteria</taxon>
        <taxon>Pseudomonadales</taxon>
        <taxon>Pseudomonadaceae</taxon>
        <taxon>Pseudomonas</taxon>
    </lineage>
</organism>
<dbReference type="Gene3D" id="3.40.50.1980">
    <property type="entry name" value="Nitrogenase molybdenum iron protein domain"/>
    <property type="match status" value="3"/>
</dbReference>
<evidence type="ECO:0000256" key="3">
    <source>
        <dbReference type="ARBA" id="ARBA00011002"/>
    </source>
</evidence>
<dbReference type="OrthoDB" id="9800746at2"/>
<evidence type="ECO:0000313" key="8">
    <source>
        <dbReference type="EMBL" id="SDX88186.1"/>
    </source>
</evidence>
<dbReference type="PANTHER" id="PTHR33712:SF7">
    <property type="entry name" value="LIGHT-INDEPENDENT PROTOCHLOROPHYLLIDE REDUCTASE SUBUNIT B"/>
    <property type="match status" value="1"/>
</dbReference>
<dbReference type="InterPro" id="IPR005975">
    <property type="entry name" value="Nase_Mo-Fe_CF"/>
</dbReference>
<proteinExistence type="inferred from homology"/>
<dbReference type="Pfam" id="PF00148">
    <property type="entry name" value="Oxidored_nitro"/>
    <property type="match status" value="1"/>
</dbReference>
<dbReference type="InterPro" id="IPR050152">
    <property type="entry name" value="ChlB/BchB/BchZ"/>
</dbReference>
<evidence type="ECO:0000256" key="6">
    <source>
        <dbReference type="RuleBase" id="RU004021"/>
    </source>
</evidence>
<dbReference type="AlphaFoldDB" id="A0A1H3FB27"/>
<dbReference type="GO" id="GO:0016163">
    <property type="term" value="F:nitrogenase activity"/>
    <property type="evidence" value="ECO:0007669"/>
    <property type="project" value="InterPro"/>
</dbReference>
<name>A0A1H3FB27_9PSED</name>
<dbReference type="GO" id="GO:0065003">
    <property type="term" value="P:protein-containing complex assembly"/>
    <property type="evidence" value="ECO:0007669"/>
    <property type="project" value="InterPro"/>
</dbReference>
<evidence type="ECO:0000256" key="4">
    <source>
        <dbReference type="ARBA" id="ARBA00013282"/>
    </source>
</evidence>
<gene>
    <name evidence="8" type="ORF">SAMN05216287_4003</name>
</gene>
<dbReference type="PROSITE" id="PS00699">
    <property type="entry name" value="NITROGENASE_1_1"/>
    <property type="match status" value="1"/>
</dbReference>
<comment type="function">
    <text evidence="1">This protein may play a role in the biosynthesis of the prosthetic group of nitrogenase (FeMo cofactor).</text>
</comment>
<dbReference type="PANTHER" id="PTHR33712">
    <property type="entry name" value="LIGHT-INDEPENDENT PROTOCHLOROPHYLLIDE REDUCTASE SUBUNIT B"/>
    <property type="match status" value="1"/>
</dbReference>
<dbReference type="NCBIfam" id="TIGR01285">
    <property type="entry name" value="nifN"/>
    <property type="match status" value="1"/>
</dbReference>
<evidence type="ECO:0000256" key="5">
    <source>
        <dbReference type="ARBA" id="ARBA00023231"/>
    </source>
</evidence>
<dbReference type="STRING" id="1007099.SAMN05216287_4003"/>
<dbReference type="RefSeq" id="WP_090231411.1">
    <property type="nucleotide sequence ID" value="NZ_FNNU01000007.1"/>
</dbReference>
<dbReference type="Gene3D" id="6.10.250.1090">
    <property type="match status" value="1"/>
</dbReference>
<reference evidence="9" key="1">
    <citation type="submission" date="2016-10" db="EMBL/GenBank/DDBJ databases">
        <authorList>
            <person name="Varghese N."/>
            <person name="Submissions S."/>
        </authorList>
    </citation>
    <scope>NUCLEOTIDE SEQUENCE [LARGE SCALE GENOMIC DNA]</scope>
    <source>
        <strain evidence="9">NRRL B-59562</strain>
    </source>
</reference>
<dbReference type="SUPFAM" id="SSF53807">
    <property type="entry name" value="Helical backbone' metal receptor"/>
    <property type="match status" value="1"/>
</dbReference>
<comment type="pathway">
    <text evidence="2">Cofactor biosynthesis; Fe-Mo cofactor biosynthesis.</text>
</comment>
<dbReference type="EMBL" id="FNNU01000007">
    <property type="protein sequence ID" value="SDX88186.1"/>
    <property type="molecule type" value="Genomic_DNA"/>
</dbReference>
<comment type="similarity">
    <text evidence="3 6">Belongs to the NifD/NifK/NifE/NifN family.</text>
</comment>
<evidence type="ECO:0000256" key="2">
    <source>
        <dbReference type="ARBA" id="ARBA00005155"/>
    </source>
</evidence>
<accession>A0A1H3FB27</accession>
<dbReference type="InterPro" id="IPR000318">
    <property type="entry name" value="Nase_comp1_CS"/>
</dbReference>
<keyword evidence="5 6" id="KW-0535">Nitrogen fixation</keyword>
<feature type="domain" description="Nitrogenase/oxidoreductase component 1" evidence="7">
    <location>
        <begin position="19"/>
        <end position="431"/>
    </location>
</feature>
<dbReference type="UniPathway" id="UPA00782"/>
<evidence type="ECO:0000256" key="1">
    <source>
        <dbReference type="ARBA" id="ARBA00003171"/>
    </source>
</evidence>
<sequence length="468" mass="49926">MAQIIRRDKALAVNPLKVSQPVGASLAFLGIRNAIPMMHGSQGCTAFAKVFLVRHFREPIPLQTSAMDHGSAVMGADDNVLEGLAGIIGKRKPALVGLPTTGLSETQGTDIHRLVREFRAQHPELAATPVIAVNTPDYSGCLESGYALAVEAMLDALVVEDRSRAGRRPRQVNVLAGSLLTAADIEQLKELIEAFGLTPVVLPDLADALDGHLTDAQFTPFSVGGTPVEAFATLGEAALTLVIGRSLGKAADILAARTGVPDRRFDSLMGLQRVDALVDCLRQLSGQPVPASLERQRAQLQDCMVDTHFMLGYARYAIAADPDLLFALADLVASMGGETVAAVAPAQAPILAELACAQVKIGDLQDLEKLAAEGHAQLLLANSHAAQSAERLDIPLQRAGWPLYDRIGGQMQLWIGYRGTRQTLCNLANLMLGEIHKHEVQPYRSIYAVRPADDSPAHAPQVPQPCAT</sequence>
<protein>
    <recommendedName>
        <fullName evidence="4">Nitrogenase iron-molybdenum cofactor biosynthesis protein NifN</fullName>
    </recommendedName>
</protein>
<dbReference type="CDD" id="cd01966">
    <property type="entry name" value="Nitrogenase_NifN_1"/>
    <property type="match status" value="1"/>
</dbReference>